<dbReference type="OMA" id="HIYASEF"/>
<feature type="binding site" evidence="2">
    <location>
        <position position="163"/>
    </location>
    <ligand>
        <name>a divalent metal cation</name>
        <dbReference type="ChEBI" id="CHEBI:60240"/>
        <label>2</label>
    </ligand>
</feature>
<reference evidence="3 4" key="1">
    <citation type="journal article" date="2013" name="Genome Biol.">
        <title>The genome sequence of the most widely cultivated cacao type and its use to identify candidate genes regulating pod color.</title>
        <authorList>
            <person name="Motamayor J.C."/>
            <person name="Mockaitis K."/>
            <person name="Schmutz J."/>
            <person name="Haiminen N."/>
            <person name="Iii D.L."/>
            <person name="Cornejo O."/>
            <person name="Findley S.D."/>
            <person name="Zheng P."/>
            <person name="Utro F."/>
            <person name="Royaert S."/>
            <person name="Saski C."/>
            <person name="Jenkins J."/>
            <person name="Podicheti R."/>
            <person name="Zhao M."/>
            <person name="Scheffler B.E."/>
            <person name="Stack J.C."/>
            <person name="Feltus F.A."/>
            <person name="Mustiga G.M."/>
            <person name="Amores F."/>
            <person name="Phillips W."/>
            <person name="Marelli J.P."/>
            <person name="May G.D."/>
            <person name="Shapiro H."/>
            <person name="Ma J."/>
            <person name="Bustamante C.D."/>
            <person name="Schnell R.J."/>
            <person name="Main D."/>
            <person name="Gilbert D."/>
            <person name="Parida L."/>
            <person name="Kuhn D.N."/>
        </authorList>
    </citation>
    <scope>NUCLEOTIDE SEQUENCE [LARGE SCALE GENOMIC DNA]</scope>
    <source>
        <strain evidence="4">cv. Matina 1-6</strain>
    </source>
</reference>
<dbReference type="InterPro" id="IPR018228">
    <property type="entry name" value="DNase_TatD-rel_CS"/>
</dbReference>
<dbReference type="Gene3D" id="3.20.20.140">
    <property type="entry name" value="Metal-dependent hydrolases"/>
    <property type="match status" value="1"/>
</dbReference>
<dbReference type="CDD" id="cd01310">
    <property type="entry name" value="TatD_DNAse"/>
    <property type="match status" value="1"/>
</dbReference>
<evidence type="ECO:0000313" key="3">
    <source>
        <dbReference type="EMBL" id="EOY10304.1"/>
    </source>
</evidence>
<dbReference type="PANTHER" id="PTHR47176:SF3">
    <property type="entry name" value="RELATED DNASE, PUTATIVE-RELATED"/>
    <property type="match status" value="1"/>
</dbReference>
<organism evidence="3 4">
    <name type="scientific">Theobroma cacao</name>
    <name type="common">Cacao</name>
    <name type="synonym">Cocoa</name>
    <dbReference type="NCBI Taxonomy" id="3641"/>
    <lineage>
        <taxon>Eukaryota</taxon>
        <taxon>Viridiplantae</taxon>
        <taxon>Streptophyta</taxon>
        <taxon>Embryophyta</taxon>
        <taxon>Tracheophyta</taxon>
        <taxon>Spermatophyta</taxon>
        <taxon>Magnoliopsida</taxon>
        <taxon>eudicotyledons</taxon>
        <taxon>Gunneridae</taxon>
        <taxon>Pentapetalae</taxon>
        <taxon>rosids</taxon>
        <taxon>malvids</taxon>
        <taxon>Malvales</taxon>
        <taxon>Malvaceae</taxon>
        <taxon>Byttnerioideae</taxon>
        <taxon>Theobroma</taxon>
    </lineage>
</organism>
<dbReference type="PIRSF" id="PIRSF005902">
    <property type="entry name" value="DNase_TatD"/>
    <property type="match status" value="1"/>
</dbReference>
<dbReference type="SUPFAM" id="SSF51556">
    <property type="entry name" value="Metallo-dependent hydrolases"/>
    <property type="match status" value="1"/>
</dbReference>
<dbReference type="PANTHER" id="PTHR47176">
    <property type="entry name" value="OSJNBA0020J04.13 PROTEIN"/>
    <property type="match status" value="1"/>
</dbReference>
<name>A0A061F724_THECC</name>
<feature type="binding site" evidence="2">
    <location>
        <position position="124"/>
    </location>
    <ligand>
        <name>a divalent metal cation</name>
        <dbReference type="ChEBI" id="CHEBI:60240"/>
        <label>1</label>
    </ligand>
</feature>
<dbReference type="STRING" id="3641.A0A061F724"/>
<dbReference type="GO" id="GO:0016788">
    <property type="term" value="F:hydrolase activity, acting on ester bonds"/>
    <property type="evidence" value="ECO:0007669"/>
    <property type="project" value="InterPro"/>
</dbReference>
<dbReference type="InterPro" id="IPR032466">
    <property type="entry name" value="Metal_Hydrolase"/>
</dbReference>
<keyword evidence="1" id="KW-0378">Hydrolase</keyword>
<sequence>MKELSIKILSISLAVFSIISSEANLKSMAMKMKLFDAHCHLQDQRIIDKAPQLIATAYGAGVVYFAVNGITEKDWHLVKEMSDEYCSVIPNFGLHPWFVQGKSPSWFSTLKEFFEANPSAAVGEIGLDKSPLAPKGVDFADQIEVFKKQIKLAKELERPASVHCLDAFPELLRIMKDIGPFPSGVILHSFQGPPEVVPELTKLGSYFSFSGHLMPLQENKARKVVKAVPLDRILLETDSPDGLPKNPLFLVPGNDTLNQPANVHSVLIYVASLLEMSKEELAEISYKNAVRLFSFQGSKIPLE</sequence>
<dbReference type="InterPro" id="IPR001130">
    <property type="entry name" value="TatD-like"/>
</dbReference>
<gene>
    <name evidence="3" type="ORF">TCM_025677</name>
</gene>
<protein>
    <submittedName>
        <fullName evidence="3">TatD related DNase, putative</fullName>
    </submittedName>
</protein>
<feature type="binding site" evidence="2">
    <location>
        <position position="40"/>
    </location>
    <ligand>
        <name>a divalent metal cation</name>
        <dbReference type="ChEBI" id="CHEBI:60240"/>
        <label>1</label>
    </ligand>
</feature>
<feature type="binding site" evidence="2">
    <location>
        <position position="38"/>
    </location>
    <ligand>
        <name>a divalent metal cation</name>
        <dbReference type="ChEBI" id="CHEBI:60240"/>
        <label>1</label>
    </ligand>
</feature>
<dbReference type="eggNOG" id="KOG3020">
    <property type="taxonomic scope" value="Eukaryota"/>
</dbReference>
<dbReference type="AlphaFoldDB" id="A0A061F724"/>
<dbReference type="Pfam" id="PF01026">
    <property type="entry name" value="TatD_DNase"/>
    <property type="match status" value="1"/>
</dbReference>
<evidence type="ECO:0000256" key="1">
    <source>
        <dbReference type="ARBA" id="ARBA00022801"/>
    </source>
</evidence>
<evidence type="ECO:0000256" key="2">
    <source>
        <dbReference type="PIRSR" id="PIRSR005902-1"/>
    </source>
</evidence>
<dbReference type="HOGENOM" id="CLU_031506_0_0_1"/>
<dbReference type="EMBL" id="CM001883">
    <property type="protein sequence ID" value="EOY10304.1"/>
    <property type="molecule type" value="Genomic_DNA"/>
</dbReference>
<keyword evidence="2" id="KW-0479">Metal-binding</keyword>
<dbReference type="GO" id="GO:0046872">
    <property type="term" value="F:metal ion binding"/>
    <property type="evidence" value="ECO:0007669"/>
    <property type="project" value="UniProtKB-KW"/>
</dbReference>
<proteinExistence type="predicted"/>
<keyword evidence="4" id="KW-1185">Reference proteome</keyword>
<dbReference type="Gramene" id="EOY10304">
    <property type="protein sequence ID" value="EOY10304"/>
    <property type="gene ID" value="TCM_025677"/>
</dbReference>
<evidence type="ECO:0000313" key="4">
    <source>
        <dbReference type="Proteomes" id="UP000026915"/>
    </source>
</evidence>
<feature type="binding site" evidence="2">
    <location>
        <position position="188"/>
    </location>
    <ligand>
        <name>a divalent metal cation</name>
        <dbReference type="ChEBI" id="CHEBI:60240"/>
        <label>2</label>
    </ligand>
</feature>
<dbReference type="Proteomes" id="UP000026915">
    <property type="component" value="Chromosome 5"/>
</dbReference>
<dbReference type="PROSITE" id="PS01091">
    <property type="entry name" value="TATD_3"/>
    <property type="match status" value="1"/>
</dbReference>
<feature type="binding site" evidence="2">
    <location>
        <position position="238"/>
    </location>
    <ligand>
        <name>a divalent metal cation</name>
        <dbReference type="ChEBI" id="CHEBI:60240"/>
        <label>1</label>
    </ligand>
</feature>
<dbReference type="FunCoup" id="A0A061F724">
    <property type="interactions" value="565"/>
</dbReference>
<dbReference type="InParanoid" id="A0A061F724"/>
<accession>A0A061F724</accession>